<evidence type="ECO:0000256" key="1">
    <source>
        <dbReference type="ARBA" id="ARBA00001798"/>
    </source>
</evidence>
<dbReference type="CDD" id="cd22582">
    <property type="entry name" value="BRcat_RBR_unk"/>
    <property type="match status" value="1"/>
</dbReference>
<dbReference type="PROSITE" id="PS50089">
    <property type="entry name" value="ZF_RING_2"/>
    <property type="match status" value="1"/>
</dbReference>
<dbReference type="FunFam" id="3.30.40.10:FF:000230">
    <property type="entry name" value="RBR-type E3 ubiquitin transferase"/>
    <property type="match status" value="1"/>
</dbReference>
<dbReference type="InterPro" id="IPR031127">
    <property type="entry name" value="E3_UB_ligase_RBR"/>
</dbReference>
<evidence type="ECO:0000256" key="13">
    <source>
        <dbReference type="PROSITE-ProRule" id="PRU00175"/>
    </source>
</evidence>
<dbReference type="GO" id="GO:0061630">
    <property type="term" value="F:ubiquitin protein ligase activity"/>
    <property type="evidence" value="ECO:0007669"/>
    <property type="project" value="UniProtKB-EC"/>
</dbReference>
<accession>A0AAN9HS58</accession>
<dbReference type="InterPro" id="IPR017907">
    <property type="entry name" value="Znf_RING_CS"/>
</dbReference>
<evidence type="ECO:0000256" key="12">
    <source>
        <dbReference type="ARBA" id="ARBA00022833"/>
    </source>
</evidence>
<dbReference type="GO" id="GO:0008270">
    <property type="term" value="F:zinc ion binding"/>
    <property type="evidence" value="ECO:0007669"/>
    <property type="project" value="UniProtKB-KW"/>
</dbReference>
<feature type="domain" description="RING-type" evidence="14">
    <location>
        <begin position="206"/>
        <end position="250"/>
    </location>
</feature>
<dbReference type="Gene3D" id="1.20.120.1750">
    <property type="match status" value="1"/>
</dbReference>
<keyword evidence="8" id="KW-0479">Metal-binding</keyword>
<keyword evidence="10 13" id="KW-0863">Zinc-finger</keyword>
<organism evidence="16 17">
    <name type="scientific">Crotalaria pallida</name>
    <name type="common">Smooth rattlebox</name>
    <name type="synonym">Crotalaria striata</name>
    <dbReference type="NCBI Taxonomy" id="3830"/>
    <lineage>
        <taxon>Eukaryota</taxon>
        <taxon>Viridiplantae</taxon>
        <taxon>Streptophyta</taxon>
        <taxon>Embryophyta</taxon>
        <taxon>Tracheophyta</taxon>
        <taxon>Spermatophyta</taxon>
        <taxon>Magnoliopsida</taxon>
        <taxon>eudicotyledons</taxon>
        <taxon>Gunneridae</taxon>
        <taxon>Pentapetalae</taxon>
        <taxon>rosids</taxon>
        <taxon>fabids</taxon>
        <taxon>Fabales</taxon>
        <taxon>Fabaceae</taxon>
        <taxon>Papilionoideae</taxon>
        <taxon>50 kb inversion clade</taxon>
        <taxon>genistoids sensu lato</taxon>
        <taxon>core genistoids</taxon>
        <taxon>Crotalarieae</taxon>
        <taxon>Crotalaria</taxon>
    </lineage>
</organism>
<dbReference type="InterPro" id="IPR044066">
    <property type="entry name" value="TRIAD_supradom"/>
</dbReference>
<dbReference type="Proteomes" id="UP001372338">
    <property type="component" value="Unassembled WGS sequence"/>
</dbReference>
<evidence type="ECO:0000313" key="16">
    <source>
        <dbReference type="EMBL" id="KAK7246092.1"/>
    </source>
</evidence>
<dbReference type="Gene3D" id="3.30.420.10">
    <property type="entry name" value="Ribonuclease H-like superfamily/Ribonuclease H"/>
    <property type="match status" value="1"/>
</dbReference>
<protein>
    <recommendedName>
        <fullName evidence="6">RBR-type E3 ubiquitin transferase</fullName>
        <ecNumber evidence="6">2.3.2.31</ecNumber>
    </recommendedName>
</protein>
<dbReference type="InterPro" id="IPR001841">
    <property type="entry name" value="Znf_RING"/>
</dbReference>
<dbReference type="Pfam" id="PF13456">
    <property type="entry name" value="RVT_3"/>
    <property type="match status" value="1"/>
</dbReference>
<evidence type="ECO:0000259" key="14">
    <source>
        <dbReference type="PROSITE" id="PS50089"/>
    </source>
</evidence>
<evidence type="ECO:0000256" key="9">
    <source>
        <dbReference type="ARBA" id="ARBA00022737"/>
    </source>
</evidence>
<dbReference type="SUPFAM" id="SSF57850">
    <property type="entry name" value="RING/U-box"/>
    <property type="match status" value="3"/>
</dbReference>
<comment type="catalytic activity">
    <reaction evidence="1">
        <text>[E2 ubiquitin-conjugating enzyme]-S-ubiquitinyl-L-cysteine + [acceptor protein]-L-lysine = [E2 ubiquitin-conjugating enzyme]-L-cysteine + [acceptor protein]-N(6)-ubiquitinyl-L-lysine.</text>
        <dbReference type="EC" id="2.3.2.31"/>
    </reaction>
</comment>
<sequence>MEGRVVLGVNVGREEEEDEFCSCCEDEGFEEEEEEEVLKETEETVVEVLKDELDEFSVKMFFKGLSLAGVENSSSGFSGIGVFMERSSSLPAIRVQKKLDFYAEEPVVDYLALMDGLQEAVQNKISRVYAFTDSELLYDQITFEKNLELPILMTLRERILEYANNFDAFVLKLVLSSDLEHPKDLAKVAIGLVIFPVNGETLLENCSICCENKPVPIMITMKCSHKFCSHCLRTYADEKVQASHVPIRCPQLGCTYCISASECKSFLPYTSFESLEKALAEGTLLHSDRIYCPFPNCSVLLDPRGSLSTRASSSSQSDNSCVECPVCQRFICVECEVPWHSSMSCEQYQDLLEEDRDSSDITLHLLALNKRWKRCQLCRRMIELTQGCYHMTCWCGHEFCYSCSAEYRDGQQTCQCVFWDADNSEDSVAHSLQESEQWAWETFNSLSVITDAHSDQEQSQLALIQRFLCGGFSLGDHNPCQSPPRCNNSYPDPMKDLHQLPWLERFVSVISDNYYEDYNQ</sequence>
<dbReference type="PANTHER" id="PTHR11685">
    <property type="entry name" value="RBR FAMILY RING FINGER AND IBR DOMAIN-CONTAINING"/>
    <property type="match status" value="1"/>
</dbReference>
<evidence type="ECO:0000256" key="3">
    <source>
        <dbReference type="ARBA" id="ARBA00003976"/>
    </source>
</evidence>
<name>A0AAN9HS58_CROPI</name>
<dbReference type="InterPro" id="IPR036397">
    <property type="entry name" value="RNaseH_sf"/>
</dbReference>
<comment type="caution">
    <text evidence="16">The sequence shown here is derived from an EMBL/GenBank/DDBJ whole genome shotgun (WGS) entry which is preliminary data.</text>
</comment>
<dbReference type="CDD" id="cd22584">
    <property type="entry name" value="Rcat_RBR_unk"/>
    <property type="match status" value="1"/>
</dbReference>
<evidence type="ECO:0000256" key="4">
    <source>
        <dbReference type="ARBA" id="ARBA00004906"/>
    </source>
</evidence>
<dbReference type="EC" id="2.3.2.31" evidence="6"/>
<keyword evidence="9" id="KW-0677">Repeat</keyword>
<dbReference type="Gene3D" id="3.30.40.10">
    <property type="entry name" value="Zinc/RING finger domain, C3HC4 (zinc finger)"/>
    <property type="match status" value="1"/>
</dbReference>
<keyword evidence="12" id="KW-0862">Zinc</keyword>
<dbReference type="InterPro" id="IPR013083">
    <property type="entry name" value="Znf_RING/FYVE/PHD"/>
</dbReference>
<dbReference type="PROSITE" id="PS51873">
    <property type="entry name" value="TRIAD"/>
    <property type="match status" value="1"/>
</dbReference>
<evidence type="ECO:0000256" key="8">
    <source>
        <dbReference type="ARBA" id="ARBA00022723"/>
    </source>
</evidence>
<evidence type="ECO:0000256" key="6">
    <source>
        <dbReference type="ARBA" id="ARBA00012251"/>
    </source>
</evidence>
<comment type="pathway">
    <text evidence="4">Protein modification; protein ubiquitination.</text>
</comment>
<dbReference type="SMART" id="SM00647">
    <property type="entry name" value="IBR"/>
    <property type="match status" value="2"/>
</dbReference>
<evidence type="ECO:0000313" key="17">
    <source>
        <dbReference type="Proteomes" id="UP001372338"/>
    </source>
</evidence>
<reference evidence="16 17" key="1">
    <citation type="submission" date="2024-01" db="EMBL/GenBank/DDBJ databases">
        <title>The genomes of 5 underutilized Papilionoideae crops provide insights into root nodulation and disease resistanc.</title>
        <authorList>
            <person name="Yuan L."/>
        </authorList>
    </citation>
    <scope>NUCLEOTIDE SEQUENCE [LARGE SCALE GENOMIC DNA]</scope>
    <source>
        <strain evidence="16">ZHUSHIDOU_FW_LH</strain>
        <tissue evidence="16">Leaf</tissue>
    </source>
</reference>
<dbReference type="SMART" id="SM00184">
    <property type="entry name" value="RING"/>
    <property type="match status" value="2"/>
</dbReference>
<comment type="cofactor">
    <cofactor evidence="2">
        <name>Zn(2+)</name>
        <dbReference type="ChEBI" id="CHEBI:29105"/>
    </cofactor>
</comment>
<dbReference type="InterPro" id="IPR018957">
    <property type="entry name" value="Znf_C3HC4_RING-type"/>
</dbReference>
<dbReference type="FunFam" id="3.30.420.10:FF:000076">
    <property type="entry name" value="RBR-type E3 ubiquitin transferase"/>
    <property type="match status" value="1"/>
</dbReference>
<dbReference type="FunFam" id="1.20.120.1750:FF:000021">
    <property type="entry name" value="RBR-type E3 ubiquitin transferase"/>
    <property type="match status" value="1"/>
</dbReference>
<dbReference type="GO" id="GO:0003676">
    <property type="term" value="F:nucleic acid binding"/>
    <property type="evidence" value="ECO:0007669"/>
    <property type="project" value="InterPro"/>
</dbReference>
<keyword evidence="7" id="KW-0808">Transferase</keyword>
<keyword evidence="11" id="KW-0833">Ubl conjugation pathway</keyword>
<gene>
    <name evidence="16" type="ORF">RIF29_40951</name>
</gene>
<dbReference type="Pfam" id="PF01485">
    <property type="entry name" value="IBR"/>
    <property type="match status" value="2"/>
</dbReference>
<comment type="function">
    <text evidence="3">Might act as an E3 ubiquitin-protein ligase, or as part of E3 complex, which accepts ubiquitin from specific E2 ubiquitin-conjugating enzymes and then transfers it to substrates.</text>
</comment>
<dbReference type="EMBL" id="JAYWIO010000008">
    <property type="protein sequence ID" value="KAK7246092.1"/>
    <property type="molecule type" value="Genomic_DNA"/>
</dbReference>
<dbReference type="PROSITE" id="PS00518">
    <property type="entry name" value="ZF_RING_1"/>
    <property type="match status" value="1"/>
</dbReference>
<evidence type="ECO:0000256" key="10">
    <source>
        <dbReference type="ARBA" id="ARBA00022771"/>
    </source>
</evidence>
<dbReference type="InterPro" id="IPR002867">
    <property type="entry name" value="IBR_dom"/>
</dbReference>
<dbReference type="Pfam" id="PF00097">
    <property type="entry name" value="zf-C3HC4"/>
    <property type="match status" value="1"/>
</dbReference>
<feature type="domain" description="RING-type" evidence="15">
    <location>
        <begin position="202"/>
        <end position="420"/>
    </location>
</feature>
<evidence type="ECO:0000256" key="11">
    <source>
        <dbReference type="ARBA" id="ARBA00022786"/>
    </source>
</evidence>
<evidence type="ECO:0000259" key="15">
    <source>
        <dbReference type="PROSITE" id="PS51873"/>
    </source>
</evidence>
<dbReference type="GO" id="GO:0004523">
    <property type="term" value="F:RNA-DNA hybrid ribonuclease activity"/>
    <property type="evidence" value="ECO:0007669"/>
    <property type="project" value="InterPro"/>
</dbReference>
<keyword evidence="17" id="KW-1185">Reference proteome</keyword>
<dbReference type="AlphaFoldDB" id="A0AAN9HS58"/>
<dbReference type="GO" id="GO:0016567">
    <property type="term" value="P:protein ubiquitination"/>
    <property type="evidence" value="ECO:0007669"/>
    <property type="project" value="InterPro"/>
</dbReference>
<evidence type="ECO:0000256" key="2">
    <source>
        <dbReference type="ARBA" id="ARBA00001947"/>
    </source>
</evidence>
<dbReference type="InterPro" id="IPR002156">
    <property type="entry name" value="RNaseH_domain"/>
</dbReference>
<evidence type="ECO:0000256" key="5">
    <source>
        <dbReference type="ARBA" id="ARBA00005884"/>
    </source>
</evidence>
<comment type="similarity">
    <text evidence="5">Belongs to the RBR family. Ariadne subfamily.</text>
</comment>
<proteinExistence type="inferred from homology"/>
<evidence type="ECO:0000256" key="7">
    <source>
        <dbReference type="ARBA" id="ARBA00022679"/>
    </source>
</evidence>